<dbReference type="Pfam" id="PF11291">
    <property type="entry name" value="DUF3091"/>
    <property type="match status" value="1"/>
</dbReference>
<feature type="non-terminal residue" evidence="3">
    <location>
        <position position="1"/>
    </location>
</feature>
<reference evidence="3" key="1">
    <citation type="journal article" date="2006" name="PLoS Pathog.">
        <title>New perspectives on host-parasite interplay by comparative transcriptomic and proteomic analyses of Schistosoma japonicum.</title>
        <authorList>
            <person name="Liu F."/>
            <person name="Lu J."/>
            <person name="Hu W."/>
            <person name="Wang S.Y."/>
            <person name="Cui S.J."/>
            <person name="Chi M."/>
            <person name="Yan Q."/>
            <person name="Wang X.R."/>
            <person name="Song H.D."/>
            <person name="Xu X.N."/>
            <person name="Wang J.J."/>
            <person name="Zhang X.L."/>
            <person name="Zhang X."/>
            <person name="Wang Z.Q."/>
            <person name="Xue C.L."/>
            <person name="Brindley P.J."/>
            <person name="McManus D.P."/>
            <person name="Yang P.Y."/>
            <person name="Feng Z."/>
            <person name="Chen Z."/>
            <person name="Han Z.G."/>
        </authorList>
    </citation>
    <scope>NUCLEOTIDE SEQUENCE</scope>
</reference>
<dbReference type="AlphaFoldDB" id="Q5BX84"/>
<sequence length="294" mass="34323">VLLLVLIHSSIQTDDLLENLTQRINSSKEEVNEFERNLKTANNNTQQLINKLFEISMQRINSAKEAVDTFERNLKTANNNTQQLINDTFYIITQQIRSANEAVSEFKGSLETTNENIRRLINDTFYIITQQIRSANGGVNVFERSLETIDENIRLLISKINEANPNETETLKNYASCQSQVFSEEYHNESYQNIDKLKKEIETNYPNNSRRAIEMLNYKKVIEQLIFNTSQSEKSNMTCNRPENISLHDFNNLQELLKRKEETIMILDYFKLRRYALITVSVYLNNPVDESSEE</sequence>
<dbReference type="PROSITE" id="PS51391">
    <property type="entry name" value="CID"/>
    <property type="match status" value="1"/>
</dbReference>
<evidence type="ECO:0000313" key="3">
    <source>
        <dbReference type="EMBL" id="AAX27991.2"/>
    </source>
</evidence>
<keyword evidence="1" id="KW-0175">Coiled coil</keyword>
<feature type="coiled-coil region" evidence="1">
    <location>
        <begin position="17"/>
        <end position="87"/>
    </location>
</feature>
<proteinExistence type="evidence at transcript level"/>
<dbReference type="InterPro" id="IPR021442">
    <property type="entry name" value="DUF3091"/>
</dbReference>
<dbReference type="InterPro" id="IPR006569">
    <property type="entry name" value="CID_dom"/>
</dbReference>
<evidence type="ECO:0000256" key="1">
    <source>
        <dbReference type="SAM" id="Coils"/>
    </source>
</evidence>
<accession>Q5BX84</accession>
<name>Q5BX84_SCHJA</name>
<evidence type="ECO:0000259" key="2">
    <source>
        <dbReference type="PROSITE" id="PS51391"/>
    </source>
</evidence>
<protein>
    <submittedName>
        <fullName evidence="3">SJCHGC02073 protein</fullName>
    </submittedName>
</protein>
<organism evidence="3">
    <name type="scientific">Schistosoma japonicum</name>
    <name type="common">Blood fluke</name>
    <dbReference type="NCBI Taxonomy" id="6182"/>
    <lineage>
        <taxon>Eukaryota</taxon>
        <taxon>Metazoa</taxon>
        <taxon>Spiralia</taxon>
        <taxon>Lophotrochozoa</taxon>
        <taxon>Platyhelminthes</taxon>
        <taxon>Trematoda</taxon>
        <taxon>Digenea</taxon>
        <taxon>Strigeidida</taxon>
        <taxon>Schistosomatoidea</taxon>
        <taxon>Schistosomatidae</taxon>
        <taxon>Schistosoma</taxon>
    </lineage>
</organism>
<feature type="domain" description="CID" evidence="2">
    <location>
        <begin position="26"/>
        <end position="179"/>
    </location>
</feature>
<dbReference type="EMBL" id="AY812102">
    <property type="protein sequence ID" value="AAX27991.2"/>
    <property type="molecule type" value="mRNA"/>
</dbReference>